<dbReference type="EMBL" id="JARRAF010000001">
    <property type="protein sequence ID" value="MDK2122500.1"/>
    <property type="molecule type" value="Genomic_DNA"/>
</dbReference>
<proteinExistence type="predicted"/>
<accession>A0ABT7DTM7</accession>
<reference evidence="1" key="1">
    <citation type="submission" date="2023-03" db="EMBL/GenBank/DDBJ databases">
        <title>Chitinimonas shenzhenensis gen. nov., sp. nov., a novel member of family Burkholderiaceae isolated from activated sludge collected in Shen Zhen, China.</title>
        <authorList>
            <person name="Wang X."/>
        </authorList>
    </citation>
    <scope>NUCLEOTIDE SEQUENCE</scope>
    <source>
        <strain evidence="1">DQS-5</strain>
    </source>
</reference>
<evidence type="ECO:0000313" key="2">
    <source>
        <dbReference type="Proteomes" id="UP001172778"/>
    </source>
</evidence>
<dbReference type="Proteomes" id="UP001172778">
    <property type="component" value="Unassembled WGS sequence"/>
</dbReference>
<organism evidence="1 2">
    <name type="scientific">Parachitinimonas caeni</name>
    <dbReference type="NCBI Taxonomy" id="3031301"/>
    <lineage>
        <taxon>Bacteria</taxon>
        <taxon>Pseudomonadati</taxon>
        <taxon>Pseudomonadota</taxon>
        <taxon>Betaproteobacteria</taxon>
        <taxon>Neisseriales</taxon>
        <taxon>Chitinibacteraceae</taxon>
        <taxon>Parachitinimonas</taxon>
    </lineage>
</organism>
<comment type="caution">
    <text evidence="1">The sequence shown here is derived from an EMBL/GenBank/DDBJ whole genome shotgun (WGS) entry which is preliminary data.</text>
</comment>
<evidence type="ECO:0000313" key="1">
    <source>
        <dbReference type="EMBL" id="MDK2122500.1"/>
    </source>
</evidence>
<name>A0ABT7DTM7_9NEIS</name>
<sequence>MEIVRPIMGGYFWVNEGVMPVGGITWFESRPASRCAISMAKHPLGEDIGAVDFHGAHSDVQFLCNHLAQFSCQYPVITERPRGGNLGSLEYLYRALFLTEDLPDFT</sequence>
<gene>
    <name evidence="1" type="ORF">PZA18_00380</name>
</gene>
<protein>
    <submittedName>
        <fullName evidence="1">Uncharacterized protein</fullName>
    </submittedName>
</protein>
<keyword evidence="2" id="KW-1185">Reference proteome</keyword>